<evidence type="ECO:0000256" key="1">
    <source>
        <dbReference type="ARBA" id="ARBA00023157"/>
    </source>
</evidence>
<dbReference type="AlphaFoldDB" id="A0A2T3M9N4"/>
<keyword evidence="4" id="KW-0732">Signal</keyword>
<dbReference type="InterPro" id="IPR001254">
    <property type="entry name" value="Trypsin_dom"/>
</dbReference>
<dbReference type="PANTHER" id="PTHR24260">
    <property type="match status" value="1"/>
</dbReference>
<accession>A0A2T3M9N4</accession>
<dbReference type="SUPFAM" id="SSF50494">
    <property type="entry name" value="Trypsin-like serine proteases"/>
    <property type="match status" value="1"/>
</dbReference>
<dbReference type="RefSeq" id="WP_045068571.1">
    <property type="nucleotide sequence ID" value="NZ_JZSL01000005.1"/>
</dbReference>
<keyword evidence="2" id="KW-0378">Hydrolase</keyword>
<dbReference type="PROSITE" id="PS00134">
    <property type="entry name" value="TRYPSIN_HIS"/>
    <property type="match status" value="1"/>
</dbReference>
<dbReference type="InterPro" id="IPR051333">
    <property type="entry name" value="CLIP_Serine_Protease"/>
</dbReference>
<name>A0A2T3M9N4_PHOLE</name>
<dbReference type="PANTHER" id="PTHR24260:SF132">
    <property type="entry name" value="PEPTIDASE S1 DOMAIN-CONTAINING PROTEIN"/>
    <property type="match status" value="1"/>
</dbReference>
<dbReference type="InterPro" id="IPR009003">
    <property type="entry name" value="Peptidase_S1_PA"/>
</dbReference>
<keyword evidence="2 6" id="KW-0645">Protease</keyword>
<dbReference type="GO" id="GO:0004252">
    <property type="term" value="F:serine-type endopeptidase activity"/>
    <property type="evidence" value="ECO:0007669"/>
    <property type="project" value="InterPro"/>
</dbReference>
<dbReference type="Pfam" id="PF00089">
    <property type="entry name" value="Trypsin"/>
    <property type="match status" value="1"/>
</dbReference>
<gene>
    <name evidence="6" type="ORF">CTM89_11895</name>
</gene>
<dbReference type="PROSITE" id="PS00135">
    <property type="entry name" value="TRYPSIN_SER"/>
    <property type="match status" value="1"/>
</dbReference>
<evidence type="ECO:0000259" key="5">
    <source>
        <dbReference type="PROSITE" id="PS50240"/>
    </source>
</evidence>
<evidence type="ECO:0000256" key="4">
    <source>
        <dbReference type="SAM" id="SignalP"/>
    </source>
</evidence>
<dbReference type="Gene3D" id="2.40.10.10">
    <property type="entry name" value="Trypsin-like serine proteases"/>
    <property type="match status" value="1"/>
</dbReference>
<dbReference type="SMART" id="SM00020">
    <property type="entry name" value="Tryp_SPc"/>
    <property type="match status" value="1"/>
</dbReference>
<feature type="signal peptide" evidence="4">
    <location>
        <begin position="1"/>
        <end position="23"/>
    </location>
</feature>
<feature type="region of interest" description="Disordered" evidence="3">
    <location>
        <begin position="305"/>
        <end position="334"/>
    </location>
</feature>
<feature type="chain" id="PRO_5015480977" evidence="4">
    <location>
        <begin position="24"/>
        <end position="355"/>
    </location>
</feature>
<dbReference type="EMBL" id="PYOJ01000013">
    <property type="protein sequence ID" value="PSV89396.1"/>
    <property type="molecule type" value="Genomic_DNA"/>
</dbReference>
<feature type="domain" description="Peptidase S1" evidence="5">
    <location>
        <begin position="32"/>
        <end position="300"/>
    </location>
</feature>
<evidence type="ECO:0000313" key="7">
    <source>
        <dbReference type="Proteomes" id="UP000240410"/>
    </source>
</evidence>
<dbReference type="STRING" id="553611.GCA_001557755_03153"/>
<dbReference type="PROSITE" id="PS50240">
    <property type="entry name" value="TRYPSIN_DOM"/>
    <property type="match status" value="1"/>
</dbReference>
<proteinExistence type="predicted"/>
<keyword evidence="1" id="KW-1015">Disulfide bond</keyword>
<evidence type="ECO:0000256" key="3">
    <source>
        <dbReference type="SAM" id="MobiDB-lite"/>
    </source>
</evidence>
<keyword evidence="2" id="KW-0720">Serine protease</keyword>
<dbReference type="InterPro" id="IPR033116">
    <property type="entry name" value="TRYPSIN_SER"/>
</dbReference>
<sequence length="355" mass="37577">MNKIKTLGLAISASVAFPQSVIATENDINAYIIGGNEVQTSPNELSTVFVKAGEWECSGSLIAKRWVLTAAHCIRVGIKNDSLQTIATEDIKIYAGMTRRSNIEPINTYQAVDVIVHPDYLPEGAVLVEGESETQINTPYVNDIALIAVSRNIDNATIATLPTNEQAFAIEKEITENGELLIAQGWGKTSNGAISGSNILMSAELSYLPTAECFDKTKASGNFGWLSSGVDPLKMCTYEPAFLGVCQGDSGGPLYYQNVATGEQIQLGITSFGGETCAAGTSDIYTRLGGYDDWINNVIAEKTPTLPAPVPYEGESTGKDNTDNGAEGGSGGGGSIGSGLIMSLLAMGWLRRKRG</sequence>
<dbReference type="CDD" id="cd00190">
    <property type="entry name" value="Tryp_SPc"/>
    <property type="match status" value="1"/>
</dbReference>
<dbReference type="GO" id="GO:0006508">
    <property type="term" value="P:proteolysis"/>
    <property type="evidence" value="ECO:0007669"/>
    <property type="project" value="UniProtKB-KW"/>
</dbReference>
<dbReference type="InterPro" id="IPR043504">
    <property type="entry name" value="Peptidase_S1_PA_chymotrypsin"/>
</dbReference>
<evidence type="ECO:0000313" key="6">
    <source>
        <dbReference type="EMBL" id="PSV89396.1"/>
    </source>
</evidence>
<organism evidence="6 7">
    <name type="scientific">Photobacterium leiognathi</name>
    <dbReference type="NCBI Taxonomy" id="553611"/>
    <lineage>
        <taxon>Bacteria</taxon>
        <taxon>Pseudomonadati</taxon>
        <taxon>Pseudomonadota</taxon>
        <taxon>Gammaproteobacteria</taxon>
        <taxon>Vibrionales</taxon>
        <taxon>Vibrionaceae</taxon>
        <taxon>Photobacterium</taxon>
    </lineage>
</organism>
<dbReference type="PRINTS" id="PR00722">
    <property type="entry name" value="CHYMOTRYPSIN"/>
</dbReference>
<comment type="caution">
    <text evidence="6">The sequence shown here is derived from an EMBL/GenBank/DDBJ whole genome shotgun (WGS) entry which is preliminary data.</text>
</comment>
<evidence type="ECO:0000256" key="2">
    <source>
        <dbReference type="RuleBase" id="RU363034"/>
    </source>
</evidence>
<dbReference type="OrthoDB" id="9813836at2"/>
<dbReference type="InterPro" id="IPR001314">
    <property type="entry name" value="Peptidase_S1A"/>
</dbReference>
<dbReference type="Proteomes" id="UP000240410">
    <property type="component" value="Unassembled WGS sequence"/>
</dbReference>
<dbReference type="InterPro" id="IPR018114">
    <property type="entry name" value="TRYPSIN_HIS"/>
</dbReference>
<reference evidence="6 7" key="1">
    <citation type="submission" date="2018-03" db="EMBL/GenBank/DDBJ databases">
        <title>Whole genome sequencing of Histamine producing bacteria.</title>
        <authorList>
            <person name="Butler K."/>
        </authorList>
    </citation>
    <scope>NUCLEOTIDE SEQUENCE [LARGE SCALE GENOMIC DNA]</scope>
    <source>
        <strain evidence="6 7">ATCC 33979</strain>
    </source>
</reference>
<protein>
    <submittedName>
        <fullName evidence="6">Serine protease</fullName>
    </submittedName>
</protein>